<dbReference type="GO" id="GO:0016887">
    <property type="term" value="F:ATP hydrolysis activity"/>
    <property type="evidence" value="ECO:0007669"/>
    <property type="project" value="InterPro"/>
</dbReference>
<evidence type="ECO:0000256" key="13">
    <source>
        <dbReference type="SAM" id="Phobius"/>
    </source>
</evidence>
<evidence type="ECO:0000256" key="4">
    <source>
        <dbReference type="ARBA" id="ARBA00022692"/>
    </source>
</evidence>
<dbReference type="PRINTS" id="PR00119">
    <property type="entry name" value="CATATPASE"/>
</dbReference>
<dbReference type="InterPro" id="IPR008250">
    <property type="entry name" value="ATPase_P-typ_transduc_dom_A_sf"/>
</dbReference>
<evidence type="ECO:0000313" key="15">
    <source>
        <dbReference type="EMBL" id="OMJ65355.1"/>
    </source>
</evidence>
<name>A0A1R2ALR0_9CILI</name>
<evidence type="ECO:0000256" key="11">
    <source>
        <dbReference type="ARBA" id="ARBA00023136"/>
    </source>
</evidence>
<evidence type="ECO:0000256" key="7">
    <source>
        <dbReference type="ARBA" id="ARBA00022840"/>
    </source>
</evidence>
<keyword evidence="6" id="KW-0547">Nucleotide-binding</keyword>
<dbReference type="OrthoDB" id="425043at2759"/>
<comment type="caution">
    <text evidence="15">The sequence shown here is derived from an EMBL/GenBank/DDBJ whole genome shotgun (WGS) entry which is preliminary data.</text>
</comment>
<evidence type="ECO:0000256" key="5">
    <source>
        <dbReference type="ARBA" id="ARBA00022723"/>
    </source>
</evidence>
<protein>
    <recommendedName>
        <fullName evidence="14">P-type ATPase A domain-containing protein</fullName>
    </recommendedName>
</protein>
<comment type="subcellular location">
    <subcellularLocation>
        <location evidence="1">Membrane</location>
        <topology evidence="1">Multi-pass membrane protein</topology>
    </subcellularLocation>
</comment>
<sequence length="719" mass="80600">MSRVFKYQGYQIDKDSCDKITLIFLRKDKIRQLVQVIFYLLSLGILYEIARWVIWLELQQYSKTSQENATHILVTTQTNATQIVKIKAIRLFISVLGISSQNTAEFKYFIFRHLKYYIEPAQGVFTPVEFQLPQTYDEIHNSFENGINEVDLQARLKFFGQCLIDVPVPSIALLLTKEASHPFFVFQVLSIILWIVEQYYYYAITIFVLALGSLLSTVIEVRKNMKDIRRMALHECEIEVKRSSGWQKMRSRYIVPGDIIKIPEKTQLPCDAILLKGSCLMDEGMLTGESQPILKENLPKHSGPYVDDKKYMLISGTKALTCRGDCLALVVSTGFHTKKGELVRAILFPKPNRFKFYSDSIKFIGFLTLVVLLGFLISLRSLIHQQVGNLGLFFCSDDLITIAVPPALPLAMSAGTAFAISRLKNKGISCISPPAVNSSGRVSIICFDKTGTLTEDSMKLKDVWDSNTLTFQENLNSCSETLQESLATCQSLVKLNNILTGDPQEVAIFEHLDWEFIESDDCRCKLIKESTEIKVVHMYQFSSSTKRMGIISLKLDQLSLHMKGAPEVILPLCINVPSSVYANLLSFSQTGNRVLACAYKSLNSFHPSTQLEDIEKGLIFLGLILLHNPLKAETTDTLSILLDADIHCVISTGDALLTALAVGKSCGIIDSGEEIILGSNNEDEIIWENDQGLKINLSINKPQGIVATGNLLEIIKKTK</sequence>
<dbReference type="InterPro" id="IPR018303">
    <property type="entry name" value="ATPase_P-typ_P_site"/>
</dbReference>
<dbReference type="InterPro" id="IPR023298">
    <property type="entry name" value="ATPase_P-typ_TM_dom_sf"/>
</dbReference>
<dbReference type="Pfam" id="PF13246">
    <property type="entry name" value="Cation_ATPase"/>
    <property type="match status" value="1"/>
</dbReference>
<evidence type="ECO:0000256" key="10">
    <source>
        <dbReference type="ARBA" id="ARBA00022989"/>
    </source>
</evidence>
<dbReference type="InterPro" id="IPR036412">
    <property type="entry name" value="HAD-like_sf"/>
</dbReference>
<evidence type="ECO:0000256" key="8">
    <source>
        <dbReference type="ARBA" id="ARBA00022842"/>
    </source>
</evidence>
<dbReference type="PANTHER" id="PTHR45630">
    <property type="entry name" value="CATION-TRANSPORTING ATPASE-RELATED"/>
    <property type="match status" value="1"/>
</dbReference>
<evidence type="ECO:0000256" key="9">
    <source>
        <dbReference type="ARBA" id="ARBA00022967"/>
    </source>
</evidence>
<dbReference type="InterPro" id="IPR001757">
    <property type="entry name" value="P_typ_ATPase"/>
</dbReference>
<evidence type="ECO:0000256" key="3">
    <source>
        <dbReference type="ARBA" id="ARBA00022553"/>
    </source>
</evidence>
<dbReference type="Gene3D" id="1.20.1110.10">
    <property type="entry name" value="Calcium-transporting ATPase, transmembrane domain"/>
    <property type="match status" value="1"/>
</dbReference>
<gene>
    <name evidence="15" type="ORF">SteCoe_38399</name>
</gene>
<dbReference type="FunFam" id="1.20.1110.10:FF:000023">
    <property type="entry name" value="Cation-transporting ATPase"/>
    <property type="match status" value="1"/>
</dbReference>
<keyword evidence="10 13" id="KW-1133">Transmembrane helix</keyword>
<keyword evidence="16" id="KW-1185">Reference proteome</keyword>
<dbReference type="InterPro" id="IPR006544">
    <property type="entry name" value="P-type_TPase_V"/>
</dbReference>
<keyword evidence="11 13" id="KW-0472">Membrane</keyword>
<feature type="transmembrane region" description="Helical" evidence="13">
    <location>
        <begin position="399"/>
        <end position="420"/>
    </location>
</feature>
<dbReference type="SUPFAM" id="SSF81660">
    <property type="entry name" value="Metal cation-transporting ATPase, ATP-binding domain N"/>
    <property type="match status" value="1"/>
</dbReference>
<evidence type="ECO:0000256" key="6">
    <source>
        <dbReference type="ARBA" id="ARBA00022741"/>
    </source>
</evidence>
<dbReference type="SUPFAM" id="SSF81665">
    <property type="entry name" value="Calcium ATPase, transmembrane domain M"/>
    <property type="match status" value="1"/>
</dbReference>
<keyword evidence="9" id="KW-1278">Translocase</keyword>
<dbReference type="GO" id="GO:0046872">
    <property type="term" value="F:metal ion binding"/>
    <property type="evidence" value="ECO:0007669"/>
    <property type="project" value="UniProtKB-KW"/>
</dbReference>
<dbReference type="SUPFAM" id="SSF56784">
    <property type="entry name" value="HAD-like"/>
    <property type="match status" value="1"/>
</dbReference>
<dbReference type="Pfam" id="PF00122">
    <property type="entry name" value="E1-E2_ATPase"/>
    <property type="match status" value="1"/>
</dbReference>
<dbReference type="PROSITE" id="PS00154">
    <property type="entry name" value="ATPASE_E1_E2"/>
    <property type="match status" value="1"/>
</dbReference>
<dbReference type="Proteomes" id="UP000187209">
    <property type="component" value="Unassembled WGS sequence"/>
</dbReference>
<accession>A0A1R2ALR0</accession>
<dbReference type="Gene3D" id="3.40.50.1000">
    <property type="entry name" value="HAD superfamily/HAD-like"/>
    <property type="match status" value="1"/>
</dbReference>
<evidence type="ECO:0000256" key="12">
    <source>
        <dbReference type="ARBA" id="ARBA00049360"/>
    </source>
</evidence>
<evidence type="ECO:0000256" key="2">
    <source>
        <dbReference type="ARBA" id="ARBA00006000"/>
    </source>
</evidence>
<feature type="transmembrane region" description="Helical" evidence="13">
    <location>
        <begin position="36"/>
        <end position="55"/>
    </location>
</feature>
<keyword evidence="4 13" id="KW-0812">Transmembrane</keyword>
<reference evidence="15 16" key="1">
    <citation type="submission" date="2016-11" db="EMBL/GenBank/DDBJ databases">
        <title>The macronuclear genome of Stentor coeruleus: a giant cell with tiny introns.</title>
        <authorList>
            <person name="Slabodnick M."/>
            <person name="Ruby J.G."/>
            <person name="Reiff S.B."/>
            <person name="Swart E.C."/>
            <person name="Gosai S."/>
            <person name="Prabakaran S."/>
            <person name="Witkowska E."/>
            <person name="Larue G.E."/>
            <person name="Fisher S."/>
            <person name="Freeman R.M."/>
            <person name="Gunawardena J."/>
            <person name="Chu W."/>
            <person name="Stover N.A."/>
            <person name="Gregory B.D."/>
            <person name="Nowacki M."/>
            <person name="Derisi J."/>
            <person name="Roy S.W."/>
            <person name="Marshall W.F."/>
            <person name="Sood P."/>
        </authorList>
    </citation>
    <scope>NUCLEOTIDE SEQUENCE [LARGE SCALE GENOMIC DNA]</scope>
    <source>
        <strain evidence="15">WM001</strain>
    </source>
</reference>
<dbReference type="Gene3D" id="2.70.150.10">
    <property type="entry name" value="Calcium-transporting ATPase, cytoplasmic transduction domain A"/>
    <property type="match status" value="1"/>
</dbReference>
<organism evidence="15 16">
    <name type="scientific">Stentor coeruleus</name>
    <dbReference type="NCBI Taxonomy" id="5963"/>
    <lineage>
        <taxon>Eukaryota</taxon>
        <taxon>Sar</taxon>
        <taxon>Alveolata</taxon>
        <taxon>Ciliophora</taxon>
        <taxon>Postciliodesmatophora</taxon>
        <taxon>Heterotrichea</taxon>
        <taxon>Heterotrichida</taxon>
        <taxon>Stentoridae</taxon>
        <taxon>Stentor</taxon>
    </lineage>
</organism>
<dbReference type="GO" id="GO:0140358">
    <property type="term" value="F:P-type transmembrane transporter activity"/>
    <property type="evidence" value="ECO:0007669"/>
    <property type="project" value="InterPro"/>
</dbReference>
<dbReference type="PANTHER" id="PTHR45630:SF8">
    <property type="entry name" value="CATION-TRANSPORTING ATPASE"/>
    <property type="match status" value="1"/>
</dbReference>
<keyword evidence="5" id="KW-0479">Metal-binding</keyword>
<comment type="similarity">
    <text evidence="2">Belongs to the cation transport ATPase (P-type) (TC 3.A.3) family. Type V subfamily.</text>
</comment>
<evidence type="ECO:0000313" key="16">
    <source>
        <dbReference type="Proteomes" id="UP000187209"/>
    </source>
</evidence>
<proteinExistence type="inferred from homology"/>
<dbReference type="NCBIfam" id="TIGR01494">
    <property type="entry name" value="ATPase_P-type"/>
    <property type="match status" value="1"/>
</dbReference>
<dbReference type="Gene3D" id="3.40.1110.10">
    <property type="entry name" value="Calcium-transporting ATPase, cytoplasmic domain N"/>
    <property type="match status" value="1"/>
</dbReference>
<keyword evidence="8" id="KW-0460">Magnesium</keyword>
<feature type="transmembrane region" description="Helical" evidence="13">
    <location>
        <begin position="360"/>
        <end position="379"/>
    </location>
</feature>
<feature type="transmembrane region" description="Helical" evidence="13">
    <location>
        <begin position="199"/>
        <end position="221"/>
    </location>
</feature>
<feature type="domain" description="P-type ATPase A" evidence="14">
    <location>
        <begin position="239"/>
        <end position="346"/>
    </location>
</feature>
<dbReference type="InterPro" id="IPR059000">
    <property type="entry name" value="ATPase_P-type_domA"/>
</dbReference>
<dbReference type="InterPro" id="IPR023299">
    <property type="entry name" value="ATPase_P-typ_cyto_dom_N"/>
</dbReference>
<dbReference type="SUPFAM" id="SSF81653">
    <property type="entry name" value="Calcium ATPase, transduction domain A"/>
    <property type="match status" value="1"/>
</dbReference>
<evidence type="ECO:0000256" key="1">
    <source>
        <dbReference type="ARBA" id="ARBA00004141"/>
    </source>
</evidence>
<evidence type="ECO:0000259" key="14">
    <source>
        <dbReference type="Pfam" id="PF00122"/>
    </source>
</evidence>
<comment type="catalytic activity">
    <reaction evidence="12">
        <text>ATP + H2O = ADP + phosphate + H(+)</text>
        <dbReference type="Rhea" id="RHEA:13065"/>
        <dbReference type="ChEBI" id="CHEBI:15377"/>
        <dbReference type="ChEBI" id="CHEBI:15378"/>
        <dbReference type="ChEBI" id="CHEBI:30616"/>
        <dbReference type="ChEBI" id="CHEBI:43474"/>
        <dbReference type="ChEBI" id="CHEBI:456216"/>
    </reaction>
</comment>
<dbReference type="GO" id="GO:0019829">
    <property type="term" value="F:ATPase-coupled monoatomic cation transmembrane transporter activity"/>
    <property type="evidence" value="ECO:0007669"/>
    <property type="project" value="TreeGrafter"/>
</dbReference>
<keyword evidence="7" id="KW-0067">ATP-binding</keyword>
<dbReference type="GO" id="GO:0016020">
    <property type="term" value="C:membrane"/>
    <property type="evidence" value="ECO:0007669"/>
    <property type="project" value="UniProtKB-SubCell"/>
</dbReference>
<keyword evidence="3" id="KW-0597">Phosphoprotein</keyword>
<dbReference type="InterPro" id="IPR023214">
    <property type="entry name" value="HAD_sf"/>
</dbReference>
<dbReference type="AlphaFoldDB" id="A0A1R2ALR0"/>
<dbReference type="EMBL" id="MPUH01002199">
    <property type="protein sequence ID" value="OMJ65355.1"/>
    <property type="molecule type" value="Genomic_DNA"/>
</dbReference>
<dbReference type="GO" id="GO:0005524">
    <property type="term" value="F:ATP binding"/>
    <property type="evidence" value="ECO:0007669"/>
    <property type="project" value="UniProtKB-KW"/>
</dbReference>